<name>A0A6J4J6P2_9SPHI</name>
<evidence type="ECO:0000313" key="1">
    <source>
        <dbReference type="EMBL" id="CAA9268516.1"/>
    </source>
</evidence>
<proteinExistence type="predicted"/>
<dbReference type="EMBL" id="CADCTQ010000249">
    <property type="protein sequence ID" value="CAA9268516.1"/>
    <property type="molecule type" value="Genomic_DNA"/>
</dbReference>
<gene>
    <name evidence="1" type="ORF">AVDCRST_MAG56-2913</name>
</gene>
<accession>A0A6J4J6P2</accession>
<reference evidence="1" key="1">
    <citation type="submission" date="2020-02" db="EMBL/GenBank/DDBJ databases">
        <authorList>
            <person name="Meier V. D."/>
        </authorList>
    </citation>
    <scope>NUCLEOTIDE SEQUENCE</scope>
    <source>
        <strain evidence="1">AVDCRST_MAG56</strain>
    </source>
</reference>
<organism evidence="1">
    <name type="scientific">uncultured Cytophagales bacterium</name>
    <dbReference type="NCBI Taxonomy" id="158755"/>
    <lineage>
        <taxon>Bacteria</taxon>
        <taxon>Pseudomonadati</taxon>
        <taxon>Bacteroidota</taxon>
        <taxon>Sphingobacteriia</taxon>
        <taxon>Sphingobacteriales</taxon>
        <taxon>environmental samples</taxon>
    </lineage>
</organism>
<sequence length="86" mass="9835">MLTKEASVTNPGSIPDKSPYFRHPPICMVLHRCTSIEVLDASFVSMTGLIVWRGWVENPYLSGYTYPPGYHQAFPNTLFQPFTRRD</sequence>
<protein>
    <submittedName>
        <fullName evidence="1">Uncharacterized protein</fullName>
    </submittedName>
</protein>
<dbReference type="AlphaFoldDB" id="A0A6J4J6P2"/>